<keyword evidence="1" id="KW-0472">Membrane</keyword>
<name>A0A7S4K2M8_9STRA</name>
<feature type="transmembrane region" description="Helical" evidence="1">
    <location>
        <begin position="41"/>
        <end position="63"/>
    </location>
</feature>
<proteinExistence type="predicted"/>
<evidence type="ECO:0000313" key="2">
    <source>
        <dbReference type="EMBL" id="CAE2280965.1"/>
    </source>
</evidence>
<reference evidence="2" key="1">
    <citation type="submission" date="2021-01" db="EMBL/GenBank/DDBJ databases">
        <authorList>
            <person name="Corre E."/>
            <person name="Pelletier E."/>
            <person name="Niang G."/>
            <person name="Scheremetjew M."/>
            <person name="Finn R."/>
            <person name="Kale V."/>
            <person name="Holt S."/>
            <person name="Cochrane G."/>
            <person name="Meng A."/>
            <person name="Brown T."/>
            <person name="Cohen L."/>
        </authorList>
    </citation>
    <scope>NUCLEOTIDE SEQUENCE</scope>
    <source>
        <strain evidence="2">Isolate 1302-5</strain>
    </source>
</reference>
<gene>
    <name evidence="2" type="ORF">OAUR00152_LOCUS37610</name>
</gene>
<keyword evidence="1" id="KW-0812">Transmembrane</keyword>
<sequence length="152" mass="16868">MFTFFVFRRYGVLVPVLLLLVGYLVETLADKQFGAGYYSNHLWAIGLDLLITGTIVGVVAYIVGDHSLNTEGNCCLPTYLPLDMDDDKDSPLLNSDLTTRGSNFLERCSSCLQTFIEEPSEKDHFCFVPMNWCALAMSALGLMFVTVGAFTK</sequence>
<dbReference type="AlphaFoldDB" id="A0A7S4K2M8"/>
<keyword evidence="1" id="KW-1133">Transmembrane helix</keyword>
<feature type="transmembrane region" description="Helical" evidence="1">
    <location>
        <begin position="129"/>
        <end position="150"/>
    </location>
</feature>
<feature type="transmembrane region" description="Helical" evidence="1">
    <location>
        <begin position="12"/>
        <end position="29"/>
    </location>
</feature>
<evidence type="ECO:0000256" key="1">
    <source>
        <dbReference type="SAM" id="Phobius"/>
    </source>
</evidence>
<dbReference type="EMBL" id="HBKQ01054820">
    <property type="protein sequence ID" value="CAE2280965.1"/>
    <property type="molecule type" value="Transcribed_RNA"/>
</dbReference>
<organism evidence="2">
    <name type="scientific">Odontella aurita</name>
    <dbReference type="NCBI Taxonomy" id="265563"/>
    <lineage>
        <taxon>Eukaryota</taxon>
        <taxon>Sar</taxon>
        <taxon>Stramenopiles</taxon>
        <taxon>Ochrophyta</taxon>
        <taxon>Bacillariophyta</taxon>
        <taxon>Mediophyceae</taxon>
        <taxon>Biddulphiophycidae</taxon>
        <taxon>Eupodiscales</taxon>
        <taxon>Odontellaceae</taxon>
        <taxon>Odontella</taxon>
    </lineage>
</organism>
<accession>A0A7S4K2M8</accession>
<protein>
    <submittedName>
        <fullName evidence="2">Uncharacterized protein</fullName>
    </submittedName>
</protein>